<sequence length="250" mass="27312">MNCVWMRRRRRQTTARRRGVSSLVPPNRYAFEAAVEEGAANGCGTGRSPGAQSATLVTGQPFAGPLVDRSRSRRSQIEATNGMEHRRCARGREAAAAAPFVRRCLFPRPSPPGIVGRRLFLAVQRPAIDTRERRASSAVRAAASAAAATANYILRQPLDAHPNGRRPDHFPSNSCARHPSRPAAHNANCHRPLCGAASSSKYSSFRKRAVASEMCTRPAMPLDSISFAKLTSFENTSNLKRRVPTMPHMT</sequence>
<feature type="region of interest" description="Disordered" evidence="1">
    <location>
        <begin position="158"/>
        <end position="189"/>
    </location>
</feature>
<dbReference type="Proteomes" id="UP000887566">
    <property type="component" value="Unplaced"/>
</dbReference>
<name>A0A914VPJ2_9BILA</name>
<organism evidence="2 3">
    <name type="scientific">Plectus sambesii</name>
    <dbReference type="NCBI Taxonomy" id="2011161"/>
    <lineage>
        <taxon>Eukaryota</taxon>
        <taxon>Metazoa</taxon>
        <taxon>Ecdysozoa</taxon>
        <taxon>Nematoda</taxon>
        <taxon>Chromadorea</taxon>
        <taxon>Plectida</taxon>
        <taxon>Plectina</taxon>
        <taxon>Plectoidea</taxon>
        <taxon>Plectidae</taxon>
        <taxon>Plectus</taxon>
    </lineage>
</organism>
<evidence type="ECO:0000313" key="2">
    <source>
        <dbReference type="Proteomes" id="UP000887566"/>
    </source>
</evidence>
<evidence type="ECO:0000256" key="1">
    <source>
        <dbReference type="SAM" id="MobiDB-lite"/>
    </source>
</evidence>
<proteinExistence type="predicted"/>
<dbReference type="AlphaFoldDB" id="A0A914VPJ2"/>
<evidence type="ECO:0000313" key="3">
    <source>
        <dbReference type="WBParaSite" id="PSAMB.scaffold21size117079.g518.t1"/>
    </source>
</evidence>
<accession>A0A914VPJ2</accession>
<reference evidence="3" key="1">
    <citation type="submission" date="2022-11" db="UniProtKB">
        <authorList>
            <consortium name="WormBaseParasite"/>
        </authorList>
    </citation>
    <scope>IDENTIFICATION</scope>
</reference>
<protein>
    <submittedName>
        <fullName evidence="3">Uncharacterized protein</fullName>
    </submittedName>
</protein>
<keyword evidence="2" id="KW-1185">Reference proteome</keyword>
<dbReference type="WBParaSite" id="PSAMB.scaffold21size117079.g518.t1">
    <property type="protein sequence ID" value="PSAMB.scaffold21size117079.g518.t1"/>
    <property type="gene ID" value="PSAMB.scaffold21size117079.g518"/>
</dbReference>